<evidence type="ECO:0000313" key="11">
    <source>
        <dbReference type="Proteomes" id="UP000182444"/>
    </source>
</evidence>
<reference evidence="9 11" key="1">
    <citation type="journal article" date="2016" name="PLoS ONE">
        <title>Sequence Assembly of Yarrowia lipolytica Strain W29/CLIB89 Shows Transposable Element Diversity.</title>
        <authorList>
            <person name="Magnan C."/>
            <person name="Yu J."/>
            <person name="Chang I."/>
            <person name="Jahn E."/>
            <person name="Kanomata Y."/>
            <person name="Wu J."/>
            <person name="Zeller M."/>
            <person name="Oakes M."/>
            <person name="Baldi P."/>
            <person name="Sandmeyer S."/>
        </authorList>
    </citation>
    <scope>NUCLEOTIDE SEQUENCE [LARGE SCALE GENOMIC DNA]</scope>
    <source>
        <strain evidence="9">CLIB89</strain>
        <strain evidence="11">CLIB89(W29)</strain>
    </source>
</reference>
<feature type="domain" description="Calcineurin-like phosphoesterase" evidence="6">
    <location>
        <begin position="168"/>
        <end position="399"/>
    </location>
</feature>
<dbReference type="Pfam" id="PF16656">
    <property type="entry name" value="Pur_ac_phosph_N"/>
    <property type="match status" value="1"/>
</dbReference>
<dbReference type="Gene3D" id="2.60.40.380">
    <property type="entry name" value="Purple acid phosphatase-like, N-terminal"/>
    <property type="match status" value="1"/>
</dbReference>
<dbReference type="InterPro" id="IPR029052">
    <property type="entry name" value="Metallo-depent_PP-like"/>
</dbReference>
<dbReference type="OMA" id="CKDVFEP"/>
<feature type="region of interest" description="Disordered" evidence="5">
    <location>
        <begin position="503"/>
        <end position="569"/>
    </location>
</feature>
<dbReference type="InterPro" id="IPR039331">
    <property type="entry name" value="PAPs-like"/>
</dbReference>
<organism evidence="9 11">
    <name type="scientific">Yarrowia lipolytica</name>
    <name type="common">Candida lipolytica</name>
    <dbReference type="NCBI Taxonomy" id="4952"/>
    <lineage>
        <taxon>Eukaryota</taxon>
        <taxon>Fungi</taxon>
        <taxon>Dikarya</taxon>
        <taxon>Ascomycota</taxon>
        <taxon>Saccharomycotina</taxon>
        <taxon>Dipodascomycetes</taxon>
        <taxon>Dipodascales</taxon>
        <taxon>Dipodascales incertae sedis</taxon>
        <taxon>Yarrowia</taxon>
    </lineage>
</organism>
<dbReference type="VEuPathDB" id="FungiDB:YALI1_E32152g"/>
<dbReference type="Gene3D" id="3.60.21.10">
    <property type="match status" value="1"/>
</dbReference>
<evidence type="ECO:0000313" key="10">
    <source>
        <dbReference type="EMBL" id="RDW24041.1"/>
    </source>
</evidence>
<evidence type="ECO:0000313" key="12">
    <source>
        <dbReference type="Proteomes" id="UP000256601"/>
    </source>
</evidence>
<keyword evidence="2 4" id="KW-0378">Hydrolase</keyword>
<evidence type="ECO:0000313" key="9">
    <source>
        <dbReference type="EMBL" id="AOW06027.1"/>
    </source>
</evidence>
<accession>A0A1H6PUR9</accession>
<reference evidence="10 12" key="2">
    <citation type="submission" date="2018-07" db="EMBL/GenBank/DDBJ databases">
        <title>Draft Genome Assemblies for Five Robust Yarrowia lipolytica Strains Exhibiting High Lipid Production and Pentose Sugar Utilization and Sugar Alcohol Secretion from Undetoxified Lignocellulosic Biomass Hydrolysates.</title>
        <authorList>
            <consortium name="DOE Joint Genome Institute"/>
            <person name="Walker C."/>
            <person name="Ryu S."/>
            <person name="Na H."/>
            <person name="Zane M."/>
            <person name="LaButti K."/>
            <person name="Lipzen A."/>
            <person name="Haridas S."/>
            <person name="Barry K."/>
            <person name="Grigoriev I.V."/>
            <person name="Quarterman J."/>
            <person name="Slininger P."/>
            <person name="Dien B."/>
            <person name="Trinh C.T."/>
        </authorList>
    </citation>
    <scope>NUCLEOTIDE SEQUENCE [LARGE SCALE GENOMIC DNA]</scope>
    <source>
        <strain evidence="10 12">YB392</strain>
    </source>
</reference>
<dbReference type="EMBL" id="CP017557">
    <property type="protein sequence ID" value="AOW06027.1"/>
    <property type="molecule type" value="Genomic_DNA"/>
</dbReference>
<dbReference type="OrthoDB" id="45007at2759"/>
<name>A0A1H6PUR9_YARLL</name>
<comment type="similarity">
    <text evidence="4">Belongs to the metallophosphoesterase superfamily. Purple acid phosphatase family.</text>
</comment>
<feature type="domain" description="Purple acid phosphatase N-terminal" evidence="8">
    <location>
        <begin position="37"/>
        <end position="127"/>
    </location>
</feature>
<comment type="catalytic activity">
    <reaction evidence="4">
        <text>a phosphate monoester + H2O = an alcohol + phosphate</text>
        <dbReference type="Rhea" id="RHEA:15017"/>
        <dbReference type="ChEBI" id="CHEBI:15377"/>
        <dbReference type="ChEBI" id="CHEBI:30879"/>
        <dbReference type="ChEBI" id="CHEBI:43474"/>
        <dbReference type="ChEBI" id="CHEBI:67140"/>
        <dbReference type="EC" id="3.1.3.2"/>
    </reaction>
</comment>
<evidence type="ECO:0000256" key="4">
    <source>
        <dbReference type="RuleBase" id="RU361203"/>
    </source>
</evidence>
<evidence type="ECO:0000259" key="6">
    <source>
        <dbReference type="Pfam" id="PF00149"/>
    </source>
</evidence>
<proteinExistence type="inferred from homology"/>
<feature type="chain" id="PRO_5033809976" description="Purple acid phosphatase" evidence="4">
    <location>
        <begin position="23"/>
        <end position="688"/>
    </location>
</feature>
<dbReference type="Pfam" id="PF00149">
    <property type="entry name" value="Metallophos"/>
    <property type="match status" value="1"/>
</dbReference>
<dbReference type="VEuPathDB" id="FungiDB:YALI0_E27181g"/>
<dbReference type="SUPFAM" id="SSF56300">
    <property type="entry name" value="Metallo-dependent phosphatases"/>
    <property type="match status" value="1"/>
</dbReference>
<dbReference type="InterPro" id="IPR004843">
    <property type="entry name" value="Calcineurin-like_PHP"/>
</dbReference>
<dbReference type="PANTHER" id="PTHR22953">
    <property type="entry name" value="ACID PHOSPHATASE RELATED"/>
    <property type="match status" value="1"/>
</dbReference>
<keyword evidence="1 4" id="KW-0732">Signal</keyword>
<evidence type="ECO:0000256" key="1">
    <source>
        <dbReference type="ARBA" id="ARBA00022729"/>
    </source>
</evidence>
<dbReference type="AlphaFoldDB" id="A0A1H6PUR9"/>
<evidence type="ECO:0000256" key="3">
    <source>
        <dbReference type="ARBA" id="ARBA00023180"/>
    </source>
</evidence>
<dbReference type="KEGG" id="yli:2912239"/>
<keyword evidence="3" id="KW-0325">Glycoprotein</keyword>
<dbReference type="InterPro" id="IPR015914">
    <property type="entry name" value="PAPs_N"/>
</dbReference>
<protein>
    <recommendedName>
        <fullName evidence="4">Purple acid phosphatase</fullName>
        <ecNumber evidence="4">3.1.3.2</ecNumber>
    </recommendedName>
</protein>
<dbReference type="CDD" id="cd00839">
    <property type="entry name" value="MPP_PAPs"/>
    <property type="match status" value="1"/>
</dbReference>
<dbReference type="InterPro" id="IPR008963">
    <property type="entry name" value="Purple_acid_Pase-like_N"/>
</dbReference>
<evidence type="ECO:0000256" key="5">
    <source>
        <dbReference type="SAM" id="MobiDB-lite"/>
    </source>
</evidence>
<dbReference type="GO" id="GO:0046872">
    <property type="term" value="F:metal ion binding"/>
    <property type="evidence" value="ECO:0007669"/>
    <property type="project" value="InterPro"/>
</dbReference>
<dbReference type="PANTHER" id="PTHR22953:SF145">
    <property type="entry name" value="PURPLE ACID PHOSPHATASE"/>
    <property type="match status" value="1"/>
</dbReference>
<dbReference type="InterPro" id="IPR025733">
    <property type="entry name" value="PAPs_C"/>
</dbReference>
<dbReference type="GO" id="GO:0003993">
    <property type="term" value="F:acid phosphatase activity"/>
    <property type="evidence" value="ECO:0007669"/>
    <property type="project" value="UniProtKB-EC"/>
</dbReference>
<dbReference type="EMBL" id="KZ859052">
    <property type="protein sequence ID" value="RDW24041.1"/>
    <property type="molecule type" value="Genomic_DNA"/>
</dbReference>
<evidence type="ECO:0000256" key="2">
    <source>
        <dbReference type="ARBA" id="ARBA00022801"/>
    </source>
</evidence>
<feature type="domain" description="Purple acid phosphatase C-terminal" evidence="7">
    <location>
        <begin position="421"/>
        <end position="482"/>
    </location>
</feature>
<sequence length="688" mass="74135">MRFSTSVVAVLTSALAINGVLAIPQVKNPVPQNILEPVQFRVAFAGAEAGKSAAVSWNTYGELSGAPTLRYGLDPDNLSKSASGESNTYATSTTWNHHVVLEGLEPGTVYYYRVEGADVSKTFHFKTALAPGTNKEFTFAAAIDLGVMGEYGLSTWVGEGAEGPLKPGEKNTIDSLLDDFDEYEFLLHPGDIAYSDYWLKEEIQGYLPNTTLEEGIYVYEALLNTYYQQMEGLTAYKQYMVSPGNHEANCNNGGTSDKKNNITYTADMCFEGQTNFTGLRNHFRMPAEESGGVGPMWYSFDYGLVHFVSINTETDFEDAPSSTGMRSGEFGYPGQQLDWLRADLANVDREKTPWVVVSGHRPWYIDAKKKNVCKDCQNAFEDILVDGNVDLVIMGHVHLYERNHPVAHGKVDPNGLNNPSAPWYIVNGAAGHYDGIDFAAGLDEEWIAYTMDGHYGWSSFTVHNCSHLTHEFVFSENNTRLDRQTLFKDRKCKLPIDGGSSVSISPSTSSIPGVESGSGFNGTVTKTESDKKSSVVGTATVSKPKPADETKTVIKPETSTVTETDCEKCHSETNGSLLESAAETAQTEKEQSKAATVVETVHETAVASTKPIVSISSLSPVATAPIASVGPSSVASASESESAAVFQPSTGSAGSTPALANVATLARISPMVMGVALVAVPAFAMQFV</sequence>
<dbReference type="GeneID" id="2912239"/>
<dbReference type="InterPro" id="IPR041792">
    <property type="entry name" value="MPP_PAP"/>
</dbReference>
<evidence type="ECO:0000259" key="8">
    <source>
        <dbReference type="Pfam" id="PF16656"/>
    </source>
</evidence>
<dbReference type="Pfam" id="PF14008">
    <property type="entry name" value="Metallophos_C"/>
    <property type="match status" value="1"/>
</dbReference>
<dbReference type="RefSeq" id="XP_504456.1">
    <property type="nucleotide sequence ID" value="XM_504456.1"/>
</dbReference>
<dbReference type="SUPFAM" id="SSF49363">
    <property type="entry name" value="Purple acid phosphatase, N-terminal domain"/>
    <property type="match status" value="1"/>
</dbReference>
<dbReference type="Proteomes" id="UP000256601">
    <property type="component" value="Unassembled WGS sequence"/>
</dbReference>
<feature type="compositionally biased region" description="Low complexity" evidence="5">
    <location>
        <begin position="503"/>
        <end position="513"/>
    </location>
</feature>
<gene>
    <name evidence="10" type="ORF">B0I71DRAFT_176440</name>
    <name evidence="9" type="ORF">YALI1_E32152g</name>
</gene>
<feature type="signal peptide" evidence="4">
    <location>
        <begin position="1"/>
        <end position="22"/>
    </location>
</feature>
<dbReference type="eggNOG" id="KOG1378">
    <property type="taxonomic scope" value="Eukaryota"/>
</dbReference>
<evidence type="ECO:0000259" key="7">
    <source>
        <dbReference type="Pfam" id="PF14008"/>
    </source>
</evidence>
<feature type="compositionally biased region" description="Basic and acidic residues" evidence="5">
    <location>
        <begin position="545"/>
        <end position="554"/>
    </location>
</feature>
<dbReference type="Proteomes" id="UP000182444">
    <property type="component" value="Chromosome 1E"/>
</dbReference>
<dbReference type="EC" id="3.1.3.2" evidence="4"/>